<sequence>MKKFIMIFLFLSLLPFILSGAPQHNKVITKEILKNYNKKHRPVKIESSPVNIYVQLRITHVEQINEKEQTMYLHGQLFTSWKDEYLTWNPDEHNHTSAIYIDAFQIWQPALTLINNADAKGWNIHLGSTPALVSSSGYVILSGIFSFYVTCKFDFSYYPYDTQECPIALTEWIYDVSKVNLSEFTNEHAKPILKLSWDPIKNRSREHAGEWRIEDTWKRHCYWGPEGCVDAIANLQMEWYWSVVEFGIKMTREATYFTMTIIIPTITTVLITLTSFWTTSYQVAITLDIFSIIMQGLFGWNLVHSLPPGNGGVPRIVYLYGANLVLTLTAYIIHILMAHFIHVFPNDVKFPFHITNITGVLKNRKLFQVEGITFDPTAIIDEKINECENLVNFKDPMNIENPIIGNELFEDDSQGIICLDNLSKEQGVHEKDSNINEAKQNMNNINKDEEQKILVEKVSKKENKKKNIDSQLFLIRRLMFVIFLVIYLIILFICCQ</sequence>
<dbReference type="WBParaSite" id="PTRK_0001118400.1">
    <property type="protein sequence ID" value="PTRK_0001118400.1"/>
    <property type="gene ID" value="PTRK_0001118400"/>
</dbReference>
<dbReference type="InterPro" id="IPR006202">
    <property type="entry name" value="Neur_chan_lig-bd"/>
</dbReference>
<comment type="subcellular location">
    <subcellularLocation>
        <location evidence="1">Membrane</location>
        <topology evidence="1">Multi-pass membrane protein</topology>
    </subcellularLocation>
</comment>
<dbReference type="PROSITE" id="PS00236">
    <property type="entry name" value="NEUROTR_ION_CHANNEL"/>
    <property type="match status" value="1"/>
</dbReference>
<dbReference type="Pfam" id="PF02931">
    <property type="entry name" value="Neur_chan_LBD"/>
    <property type="match status" value="1"/>
</dbReference>
<evidence type="ECO:0000313" key="7">
    <source>
        <dbReference type="Proteomes" id="UP000038045"/>
    </source>
</evidence>
<dbReference type="PRINTS" id="PR00252">
    <property type="entry name" value="NRIONCHANNEL"/>
</dbReference>
<feature type="transmembrane region" description="Helical" evidence="5">
    <location>
        <begin position="283"/>
        <end position="303"/>
    </location>
</feature>
<feature type="transmembrane region" description="Helical" evidence="5">
    <location>
        <begin position="315"/>
        <end position="341"/>
    </location>
</feature>
<feature type="domain" description="Neurotransmitter-gated ion-channel ligand-binding" evidence="6">
    <location>
        <begin position="28"/>
        <end position="218"/>
    </location>
</feature>
<feature type="chain" id="PRO_5022262882" evidence="5">
    <location>
        <begin position="20"/>
        <end position="496"/>
    </location>
</feature>
<feature type="signal peptide" evidence="5">
    <location>
        <begin position="1"/>
        <end position="19"/>
    </location>
</feature>
<protein>
    <submittedName>
        <fullName evidence="8">Neur_chan_LBD domain-containing protein</fullName>
    </submittedName>
</protein>
<organism evidence="7 8">
    <name type="scientific">Parastrongyloides trichosuri</name>
    <name type="common">Possum-specific nematode worm</name>
    <dbReference type="NCBI Taxonomy" id="131310"/>
    <lineage>
        <taxon>Eukaryota</taxon>
        <taxon>Metazoa</taxon>
        <taxon>Ecdysozoa</taxon>
        <taxon>Nematoda</taxon>
        <taxon>Chromadorea</taxon>
        <taxon>Rhabditida</taxon>
        <taxon>Tylenchina</taxon>
        <taxon>Panagrolaimomorpha</taxon>
        <taxon>Strongyloidoidea</taxon>
        <taxon>Strongyloididae</taxon>
        <taxon>Parastrongyloides</taxon>
    </lineage>
</organism>
<evidence type="ECO:0000256" key="1">
    <source>
        <dbReference type="ARBA" id="ARBA00004141"/>
    </source>
</evidence>
<dbReference type="GO" id="GO:0005230">
    <property type="term" value="F:extracellular ligand-gated monoatomic ion channel activity"/>
    <property type="evidence" value="ECO:0007669"/>
    <property type="project" value="InterPro"/>
</dbReference>
<keyword evidence="3 5" id="KW-1133">Transmembrane helix</keyword>
<keyword evidence="7" id="KW-1185">Reference proteome</keyword>
<keyword evidence="4 5" id="KW-0472">Membrane</keyword>
<evidence type="ECO:0000256" key="3">
    <source>
        <dbReference type="ARBA" id="ARBA00022989"/>
    </source>
</evidence>
<keyword evidence="5" id="KW-0813">Transport</keyword>
<feature type="transmembrane region" description="Helical" evidence="5">
    <location>
        <begin position="474"/>
        <end position="493"/>
    </location>
</feature>
<dbReference type="SUPFAM" id="SSF90112">
    <property type="entry name" value="Neurotransmitter-gated ion-channel transmembrane pore"/>
    <property type="match status" value="1"/>
</dbReference>
<dbReference type="FunFam" id="2.70.170.10:FF:000028">
    <property type="entry name" value="AcetylCholine Receptor"/>
    <property type="match status" value="1"/>
</dbReference>
<dbReference type="CDD" id="cd18989">
    <property type="entry name" value="LGIC_ECD_cation"/>
    <property type="match status" value="1"/>
</dbReference>
<dbReference type="GO" id="GO:0016020">
    <property type="term" value="C:membrane"/>
    <property type="evidence" value="ECO:0007669"/>
    <property type="project" value="UniProtKB-SubCell"/>
</dbReference>
<accession>A0A0N4ZRQ0</accession>
<proteinExistence type="inferred from homology"/>
<dbReference type="Gene3D" id="2.70.170.10">
    <property type="entry name" value="Neurotransmitter-gated ion-channel ligand-binding domain"/>
    <property type="match status" value="1"/>
</dbReference>
<keyword evidence="5" id="KW-0732">Signal</keyword>
<evidence type="ECO:0000256" key="5">
    <source>
        <dbReference type="RuleBase" id="RU000687"/>
    </source>
</evidence>
<evidence type="ECO:0000256" key="2">
    <source>
        <dbReference type="ARBA" id="ARBA00022692"/>
    </source>
</evidence>
<dbReference type="STRING" id="131310.A0A0N4ZRQ0"/>
<dbReference type="InterPro" id="IPR006201">
    <property type="entry name" value="Neur_channel"/>
</dbReference>
<comment type="similarity">
    <text evidence="5">Belongs to the ligand-gated ion channel (TC 1.A.9) family.</text>
</comment>
<dbReference type="InterPro" id="IPR036719">
    <property type="entry name" value="Neuro-gated_channel_TM_sf"/>
</dbReference>
<dbReference type="InterPro" id="IPR036734">
    <property type="entry name" value="Neur_chan_lig-bd_sf"/>
</dbReference>
<feature type="transmembrane region" description="Helical" evidence="5">
    <location>
        <begin position="256"/>
        <end position="276"/>
    </location>
</feature>
<dbReference type="PANTHER" id="PTHR18945">
    <property type="entry name" value="NEUROTRANSMITTER GATED ION CHANNEL"/>
    <property type="match status" value="1"/>
</dbReference>
<dbReference type="SUPFAM" id="SSF63712">
    <property type="entry name" value="Nicotinic receptor ligand binding domain-like"/>
    <property type="match status" value="1"/>
</dbReference>
<keyword evidence="2 5" id="KW-0812">Transmembrane</keyword>
<dbReference type="InterPro" id="IPR018000">
    <property type="entry name" value="Neurotransmitter_ion_chnl_CS"/>
</dbReference>
<keyword evidence="5" id="KW-0406">Ion transport</keyword>
<dbReference type="AlphaFoldDB" id="A0A0N4ZRQ0"/>
<dbReference type="GO" id="GO:0004888">
    <property type="term" value="F:transmembrane signaling receptor activity"/>
    <property type="evidence" value="ECO:0007669"/>
    <property type="project" value="InterPro"/>
</dbReference>
<dbReference type="Proteomes" id="UP000038045">
    <property type="component" value="Unplaced"/>
</dbReference>
<evidence type="ECO:0000259" key="6">
    <source>
        <dbReference type="Pfam" id="PF02931"/>
    </source>
</evidence>
<evidence type="ECO:0000313" key="8">
    <source>
        <dbReference type="WBParaSite" id="PTRK_0001118400.1"/>
    </source>
</evidence>
<reference evidence="8" key="1">
    <citation type="submission" date="2017-02" db="UniProtKB">
        <authorList>
            <consortium name="WormBaseParasite"/>
        </authorList>
    </citation>
    <scope>IDENTIFICATION</scope>
</reference>
<evidence type="ECO:0000256" key="4">
    <source>
        <dbReference type="ARBA" id="ARBA00023136"/>
    </source>
</evidence>
<name>A0A0N4ZRQ0_PARTI</name>
<keyword evidence="5" id="KW-0407">Ion channel</keyword>